<evidence type="ECO:0000313" key="1">
    <source>
        <dbReference type="EMBL" id="BBH22989.1"/>
    </source>
</evidence>
<reference evidence="1 2" key="1">
    <citation type="submission" date="2018-11" db="EMBL/GenBank/DDBJ databases">
        <title>Complete genome sequence of Paenibacillus baekrokdamisoli strain KCTC 33723.</title>
        <authorList>
            <person name="Kang S.W."/>
            <person name="Lee K.C."/>
            <person name="Kim K.K."/>
            <person name="Kim J.S."/>
            <person name="Kim D.S."/>
            <person name="Ko S.H."/>
            <person name="Yang S.H."/>
            <person name="Lee J.S."/>
        </authorList>
    </citation>
    <scope>NUCLEOTIDE SEQUENCE [LARGE SCALE GENOMIC DNA]</scope>
    <source>
        <strain evidence="1 2">KCTC 33723</strain>
    </source>
</reference>
<dbReference type="RefSeq" id="WP_179955555.1">
    <property type="nucleotide sequence ID" value="NZ_AP019308.1"/>
</dbReference>
<dbReference type="EMBL" id="AP019308">
    <property type="protein sequence ID" value="BBH22989.1"/>
    <property type="molecule type" value="Genomic_DNA"/>
</dbReference>
<accession>A0A3G9JIX9</accession>
<protein>
    <submittedName>
        <fullName evidence="1">Uncharacterized protein</fullName>
    </submittedName>
</protein>
<dbReference type="KEGG" id="pbk:Back11_43340"/>
<gene>
    <name evidence="1" type="ORF">Back11_43340</name>
</gene>
<organism evidence="1 2">
    <name type="scientific">Paenibacillus baekrokdamisoli</name>
    <dbReference type="NCBI Taxonomy" id="1712516"/>
    <lineage>
        <taxon>Bacteria</taxon>
        <taxon>Bacillati</taxon>
        <taxon>Bacillota</taxon>
        <taxon>Bacilli</taxon>
        <taxon>Bacillales</taxon>
        <taxon>Paenibacillaceae</taxon>
        <taxon>Paenibacillus</taxon>
    </lineage>
</organism>
<proteinExistence type="predicted"/>
<evidence type="ECO:0000313" key="2">
    <source>
        <dbReference type="Proteomes" id="UP000275368"/>
    </source>
</evidence>
<name>A0A3G9JIX9_9BACL</name>
<keyword evidence="2" id="KW-1185">Reference proteome</keyword>
<dbReference type="Proteomes" id="UP000275368">
    <property type="component" value="Chromosome"/>
</dbReference>
<dbReference type="AlphaFoldDB" id="A0A3G9JIX9"/>
<sequence length="460" mass="53406">MPLNKKTGVLIFLTPLLIGFLFAFLLKTHFYVYIVYILLGIVYYLLVKRFGKEISFVFLIPTVTIALVLVGQIFLLDFYDHNGLNPIKIHPLVFSLLIMIYLTFIEDLIKKRLVWDKVTIVTLIILGLFFSITFLHRGLSGISNFNHNYLAPMSFFYFIYTQKSYNRKKLNLYTNVILIVLVIIGVSGLIEYIYQTNPLQSIYDNETPTWIEGTYHEGYRIKTIIGHPLDNALVFLFSMIMVQVNVKNLYLKYPLLILFMLDILVSGSRSIFVLSFLVLIYNDSIKENGWGFIKKYLLFLTPVILLIVGLIFSPLGQTFLNRVNGADSSTEARYMILNYFFHHLFSFQFLGLGGATEEIVLYNSSHESVYLENPWIILFFEVGYFVFLFIYYLYLVIKKIEYKYFVIVLLIALSAMNSFGVKTIDIYSLFYLLAYFYALKVSKNPMPSIKSEVQQDSPNS</sequence>